<dbReference type="Gene3D" id="3.10.620.30">
    <property type="match status" value="1"/>
</dbReference>
<reference evidence="2" key="2">
    <citation type="journal article" date="2021" name="Microbiome">
        <title>Successional dynamics and alternative stable states in a saline activated sludge microbial community over 9 years.</title>
        <authorList>
            <person name="Wang Y."/>
            <person name="Ye J."/>
            <person name="Ju F."/>
            <person name="Liu L."/>
            <person name="Boyd J.A."/>
            <person name="Deng Y."/>
            <person name="Parks D.H."/>
            <person name="Jiang X."/>
            <person name="Yin X."/>
            <person name="Woodcroft B.J."/>
            <person name="Tyson G.W."/>
            <person name="Hugenholtz P."/>
            <person name="Polz M.F."/>
            <person name="Zhang T."/>
        </authorList>
    </citation>
    <scope>NUCLEOTIDE SEQUENCE</scope>
    <source>
        <strain evidence="2">HKST-UBA80</strain>
    </source>
</reference>
<feature type="domain" description="Transglutaminase-like" evidence="1">
    <location>
        <begin position="71"/>
        <end position="140"/>
    </location>
</feature>
<dbReference type="Proteomes" id="UP000714817">
    <property type="component" value="Unassembled WGS sequence"/>
</dbReference>
<protein>
    <recommendedName>
        <fullName evidence="1">Transglutaminase-like domain-containing protein</fullName>
    </recommendedName>
</protein>
<sequence>MKEKYLQEGKQTAISVEIAELARSIEGEGLDYIFNSLVWLRGYFNNGENHATNMGVDLKEVLMNRTADDIYKSNYHAGCTDYTLLFVTIMRSKKIPTKYVEVIAEEWLDTKNSDSENKIKGHSFGECYLNGKWFSVDATNGSINVYKAYRHFKIFGKGLDCNDLGIFGYDSMKKQFLEFRKNYIESKKQQA</sequence>
<dbReference type="InterPro" id="IPR002931">
    <property type="entry name" value="Transglutaminase-like"/>
</dbReference>
<dbReference type="SUPFAM" id="SSF54001">
    <property type="entry name" value="Cysteine proteinases"/>
    <property type="match status" value="1"/>
</dbReference>
<evidence type="ECO:0000313" key="3">
    <source>
        <dbReference type="Proteomes" id="UP000714817"/>
    </source>
</evidence>
<reference evidence="2" key="1">
    <citation type="submission" date="2020-04" db="EMBL/GenBank/DDBJ databases">
        <authorList>
            <person name="Zhang T."/>
        </authorList>
    </citation>
    <scope>NUCLEOTIDE SEQUENCE</scope>
    <source>
        <strain evidence="2">HKST-UBA80</strain>
    </source>
</reference>
<dbReference type="EMBL" id="JAGQNY010000014">
    <property type="protein sequence ID" value="MCA9302385.1"/>
    <property type="molecule type" value="Genomic_DNA"/>
</dbReference>
<gene>
    <name evidence="2" type="ORF">KDA10_03455</name>
</gene>
<proteinExistence type="predicted"/>
<dbReference type="SMART" id="SM00460">
    <property type="entry name" value="TGc"/>
    <property type="match status" value="1"/>
</dbReference>
<accession>A0A955E1K6</accession>
<organism evidence="2 3">
    <name type="scientific">candidate division WWE3 bacterium</name>
    <dbReference type="NCBI Taxonomy" id="2053526"/>
    <lineage>
        <taxon>Bacteria</taxon>
        <taxon>Katanobacteria</taxon>
    </lineage>
</organism>
<comment type="caution">
    <text evidence="2">The sequence shown here is derived from an EMBL/GenBank/DDBJ whole genome shotgun (WGS) entry which is preliminary data.</text>
</comment>
<evidence type="ECO:0000259" key="1">
    <source>
        <dbReference type="SMART" id="SM00460"/>
    </source>
</evidence>
<dbReference type="Pfam" id="PF01841">
    <property type="entry name" value="Transglut_core"/>
    <property type="match status" value="1"/>
</dbReference>
<name>A0A955E1K6_UNCKA</name>
<dbReference type="InterPro" id="IPR038765">
    <property type="entry name" value="Papain-like_cys_pep_sf"/>
</dbReference>
<evidence type="ECO:0000313" key="2">
    <source>
        <dbReference type="EMBL" id="MCA9302385.1"/>
    </source>
</evidence>
<dbReference type="AlphaFoldDB" id="A0A955E1K6"/>